<dbReference type="VEuPathDB" id="VectorBase:AATE012502"/>
<organism evidence="1">
    <name type="scientific">Anopheles atroparvus</name>
    <name type="common">European mosquito</name>
    <dbReference type="NCBI Taxonomy" id="41427"/>
    <lineage>
        <taxon>Eukaryota</taxon>
        <taxon>Metazoa</taxon>
        <taxon>Ecdysozoa</taxon>
        <taxon>Arthropoda</taxon>
        <taxon>Hexapoda</taxon>
        <taxon>Insecta</taxon>
        <taxon>Pterygota</taxon>
        <taxon>Neoptera</taxon>
        <taxon>Endopterygota</taxon>
        <taxon>Diptera</taxon>
        <taxon>Nematocera</taxon>
        <taxon>Culicoidea</taxon>
        <taxon>Culicidae</taxon>
        <taxon>Anophelinae</taxon>
        <taxon>Anopheles</taxon>
    </lineage>
</organism>
<protein>
    <submittedName>
        <fullName evidence="1">Uncharacterized protein</fullName>
    </submittedName>
</protein>
<dbReference type="AlphaFoldDB" id="A0A182J6W4"/>
<proteinExistence type="predicted"/>
<dbReference type="EnsemblMetazoa" id="AATE012502-RA">
    <property type="protein sequence ID" value="AATE012502-PA.1"/>
    <property type="gene ID" value="AATE012502"/>
</dbReference>
<evidence type="ECO:0000313" key="1">
    <source>
        <dbReference type="EnsemblMetazoa" id="AATE012502-PA.1"/>
    </source>
</evidence>
<reference evidence="1" key="1">
    <citation type="submission" date="2022-08" db="UniProtKB">
        <authorList>
            <consortium name="EnsemblMetazoa"/>
        </authorList>
    </citation>
    <scope>IDENTIFICATION</scope>
    <source>
        <strain evidence="1">EBRO</strain>
    </source>
</reference>
<name>A0A182J6W4_ANOAO</name>
<sequence>MLPSLPASSSNTFHSRSSVSRLAITEPPDPAPMIIKSYSFRYTLVSEIRSEALLNRALVSSNNVWKKVLSLPITAGQVTDKNGRNSYYIHWIRSVCNRAPIVTYTEASLEGASPTPLTARPPDDSDGPGGVRSTKLPSVHTLKDNLITVGGLSL</sequence>
<accession>A0A182J6W4</accession>